<name>F4PMP9_CACFS</name>
<keyword evidence="2" id="KW-1185">Reference proteome</keyword>
<protein>
    <submittedName>
        <fullName evidence="1">Uncharacterized protein</fullName>
    </submittedName>
</protein>
<accession>F4PMP9</accession>
<evidence type="ECO:0000313" key="1">
    <source>
        <dbReference type="EMBL" id="EGG22846.1"/>
    </source>
</evidence>
<dbReference type="KEGG" id="dfa:DFA_04976"/>
<gene>
    <name evidence="1" type="ORF">DFA_04976</name>
</gene>
<sequence>MNNKEVNINNLFKSLLQSSYIRKKIFNHVEIIHQSINDSYKNHHIRSLKSNQIVTLCECIKVYRNDLFIKHFDSVYQSVSKDQHNYHLLDENEDVDDEDTNNDHNSFVGILTRHVVLNGDLEMFDRICKDHLDDISNKCGFYSQWESFGNLINKLTTQQQHSTNNNENNSNESKYEIIFEMVSKLILFGCLDLRSNLFIGALECDNNQEIIKWIRDSFDDSKEGFKKLCQESNVFQSIERYATTSTLELIDFKLQLLNSPILLSNRASLHGNLDFLTYMYDIKEFKPLFQHDSCAQLQVSLLGGHLECANFLITVTKQGGVPLLYRMIDPLIMSLDLVKRLVDSQCKITDFDGLIESAIKLNQPETLEFILLQRVTDTHAIYKKFVTMSLGVNNPIITEMLLDKFFSSSEGRPPQTFIVDYNDDNICYGPLLLLFNKGHTIEISPFNSLTNVRTKRYQIPTSPQTIQLLIDRLSIESGNIQPWVILSSVKHPDFKNTKLLRDTISVINQHHRQDLGLFKRILRYDILPELCKKGLVQVVECFESIEGLFLECGVRLFGTALQHKHIQLALFIGQMIATQFKKMDDLKPQILASFYFIDNDQDFEMMWDVIQPWTSPSLFVTKAISSSANFAFSQRHRVTNTIDRIIKHYTRYYNGPEKDQYNMTPLALNNELEIDPLNIHHLFNYYRDCPVIDFTDFNIDQYYIQTDGIIPFTKK</sequence>
<proteinExistence type="predicted"/>
<dbReference type="RefSeq" id="XP_004360697.1">
    <property type="nucleotide sequence ID" value="XM_004360640.1"/>
</dbReference>
<organism evidence="1 2">
    <name type="scientific">Cavenderia fasciculata</name>
    <name type="common">Slime mold</name>
    <name type="synonym">Dictyostelium fasciculatum</name>
    <dbReference type="NCBI Taxonomy" id="261658"/>
    <lineage>
        <taxon>Eukaryota</taxon>
        <taxon>Amoebozoa</taxon>
        <taxon>Evosea</taxon>
        <taxon>Eumycetozoa</taxon>
        <taxon>Dictyostelia</taxon>
        <taxon>Acytosteliales</taxon>
        <taxon>Cavenderiaceae</taxon>
        <taxon>Cavenderia</taxon>
    </lineage>
</organism>
<dbReference type="Proteomes" id="UP000007797">
    <property type="component" value="Unassembled WGS sequence"/>
</dbReference>
<dbReference type="AlphaFoldDB" id="F4PMP9"/>
<evidence type="ECO:0000313" key="2">
    <source>
        <dbReference type="Proteomes" id="UP000007797"/>
    </source>
</evidence>
<dbReference type="GeneID" id="14874989"/>
<dbReference type="EMBL" id="GL883008">
    <property type="protein sequence ID" value="EGG22846.1"/>
    <property type="molecule type" value="Genomic_DNA"/>
</dbReference>
<reference evidence="2" key="1">
    <citation type="journal article" date="2011" name="Genome Res.">
        <title>Phylogeny-wide analysis of social amoeba genomes highlights ancient origins for complex intercellular communication.</title>
        <authorList>
            <person name="Heidel A.J."/>
            <person name="Lawal H.M."/>
            <person name="Felder M."/>
            <person name="Schilde C."/>
            <person name="Helps N.R."/>
            <person name="Tunggal B."/>
            <person name="Rivero F."/>
            <person name="John U."/>
            <person name="Schleicher M."/>
            <person name="Eichinger L."/>
            <person name="Platzer M."/>
            <person name="Noegel A.A."/>
            <person name="Schaap P."/>
            <person name="Gloeckner G."/>
        </authorList>
    </citation>
    <scope>NUCLEOTIDE SEQUENCE [LARGE SCALE GENOMIC DNA]</scope>
    <source>
        <strain evidence="2">SH3</strain>
    </source>
</reference>